<organism evidence="3 4">
    <name type="scientific">Huberarchaeum crystalense</name>
    <dbReference type="NCBI Taxonomy" id="2014257"/>
    <lineage>
        <taxon>Archaea</taxon>
        <taxon>Candidatus Huberarchaeota</taxon>
        <taxon>Candidatus Huberarchaeia</taxon>
        <taxon>Candidatus Huberarchaeales</taxon>
        <taxon>Candidatus Huberarchaeaceae</taxon>
        <taxon>Candidatus Huberarchaeum</taxon>
    </lineage>
</organism>
<gene>
    <name evidence="3" type="ORF">COW69_01825</name>
</gene>
<feature type="transmembrane region" description="Helical" evidence="2">
    <location>
        <begin position="754"/>
        <end position="781"/>
    </location>
</feature>
<dbReference type="Proteomes" id="UP000229789">
    <property type="component" value="Unassembled WGS sequence"/>
</dbReference>
<accession>A0A2G9LK26</accession>
<feature type="transmembrane region" description="Helical" evidence="2">
    <location>
        <begin position="587"/>
        <end position="608"/>
    </location>
</feature>
<evidence type="ECO:0000256" key="2">
    <source>
        <dbReference type="SAM" id="Phobius"/>
    </source>
</evidence>
<proteinExistence type="predicted"/>
<evidence type="ECO:0000256" key="1">
    <source>
        <dbReference type="SAM" id="MobiDB-lite"/>
    </source>
</evidence>
<dbReference type="AlphaFoldDB" id="A0A2G9LK26"/>
<feature type="transmembrane region" description="Helical" evidence="2">
    <location>
        <begin position="362"/>
        <end position="386"/>
    </location>
</feature>
<keyword evidence="2" id="KW-0812">Transmembrane</keyword>
<evidence type="ECO:0000313" key="3">
    <source>
        <dbReference type="EMBL" id="PIN66530.1"/>
    </source>
</evidence>
<dbReference type="Gene3D" id="1.20.81.30">
    <property type="entry name" value="Type II secretion system (T2SS), domain F"/>
    <property type="match status" value="1"/>
</dbReference>
<feature type="transmembrane region" description="Helical" evidence="2">
    <location>
        <begin position="181"/>
        <end position="200"/>
    </location>
</feature>
<feature type="transmembrane region" description="Helical" evidence="2">
    <location>
        <begin position="392"/>
        <end position="414"/>
    </location>
</feature>
<dbReference type="InterPro" id="IPR042094">
    <property type="entry name" value="T2SS_GspF_sf"/>
</dbReference>
<reference evidence="3 4" key="1">
    <citation type="submission" date="2017-09" db="EMBL/GenBank/DDBJ databases">
        <title>Depth-based differentiation of microbial function through sediment-hosted aquifers and enrichment of novel symbionts in the deep terrestrial subsurface.</title>
        <authorList>
            <person name="Probst A.J."/>
            <person name="Ladd B."/>
            <person name="Jarett J.K."/>
            <person name="Geller-Mcgrath D.E."/>
            <person name="Sieber C.M."/>
            <person name="Emerson J.B."/>
            <person name="Anantharaman K."/>
            <person name="Thomas B.C."/>
            <person name="Malmstrom R."/>
            <person name="Stieglmeier M."/>
            <person name="Klingl A."/>
            <person name="Woyke T."/>
            <person name="Ryan C.M."/>
            <person name="Banfield J.F."/>
        </authorList>
    </citation>
    <scope>NUCLEOTIDE SEQUENCE [LARGE SCALE GENOMIC DNA]</scope>
    <source>
        <strain evidence="3">CG18_big_fil_WC_8_21_14_2_50_31_19</strain>
    </source>
</reference>
<evidence type="ECO:0000313" key="4">
    <source>
        <dbReference type="Proteomes" id="UP000229789"/>
    </source>
</evidence>
<comment type="caution">
    <text evidence="3">The sequence shown here is derived from an EMBL/GenBank/DDBJ whole genome shotgun (WGS) entry which is preliminary data.</text>
</comment>
<feature type="transmembrane region" description="Helical" evidence="2">
    <location>
        <begin position="438"/>
        <end position="460"/>
    </location>
</feature>
<keyword evidence="2" id="KW-1133">Transmembrane helix</keyword>
<name>A0A2G9LK26_HUBC1</name>
<sequence>MIAPKLPDRDKNNNFDKNKDKINTNSKKDIFNEDKTNNNIKKDIFNEDKTNNNIKKDIFNEDKINTNSKKDAQTGKTNGSNIADIPSAIDTDIAEISNIFKRYSGILERSDKESFKWQVQSREAYDVFKKSFDELQKPHTLYEKITKKIGIFKFMIPKKWGQKYINAFEMLHIYSIVPRQVVFVAFLLFVLSLILCFGIFVFAADIIYAGLIFIFCMLVVLFYIYYPFIQEKRAIQKFNLTAPIALLYIIVYLKNEPVLENALFFTSTRLEGPLAYQLRKILWDLSHSKYSSLDSALDEYIKKWKKWSPIFVSSLEKVQMSFFESTESDRIKRYDYIMESMLQDIHDDTQLFVKGLKTPTDIINMMGIMLPMMISIMIPMIVMFMPELIKPGYLALLYDLVLPFFILIVVYILVSNRPGFGGVISQDLSKFNLSKFQIIKLVVILLIIASPALVFFAAFYSPLGLHVVQEKNLNLQVSSNKYSFLPSDKVDFTIKGLNSNIMQITNERLSKENKVKYVLGNASALKNQITIAPCVENTNAYCVSYRLPPQQQFSGLVGEHNFSANIMLADGTVGKLTISYLIKQTTILWIFVVITLFVAIVWFVRNILGKIVDAYKKESENVDIIERELSVSFYQLSTLLFRGLPLETSIQHIVNTTETTEVRVFFDRVLKNMTVLKMNFEDALYNSEIGALNYAPSKLIYDLLIIVAKTVDKGSQNLARTLASLSVYLRNMEKINTQIKQEMADTVSSMKINIYLLLPFISATIINFVFLIGTVFNLIMALPELSIADTSEISSMSSFTSAGMFGFKIYNSLPPDLFAAIVGIYFITSIIIISYFASYIVYGDDILKFAESLKGNMLVSTVIFIVILFGMSMIFSAISNQLTGVFVIS</sequence>
<dbReference type="EMBL" id="PCUF01000022">
    <property type="protein sequence ID" value="PIN66530.1"/>
    <property type="molecule type" value="Genomic_DNA"/>
</dbReference>
<feature type="transmembrane region" description="Helical" evidence="2">
    <location>
        <begin position="817"/>
        <end position="842"/>
    </location>
</feature>
<feature type="region of interest" description="Disordered" evidence="1">
    <location>
        <begin position="1"/>
        <end position="33"/>
    </location>
</feature>
<feature type="transmembrane region" description="Helical" evidence="2">
    <location>
        <begin position="862"/>
        <end position="888"/>
    </location>
</feature>
<feature type="transmembrane region" description="Helical" evidence="2">
    <location>
        <begin position="206"/>
        <end position="226"/>
    </location>
</feature>
<protein>
    <submittedName>
        <fullName evidence="3">Uncharacterized protein</fullName>
    </submittedName>
</protein>
<keyword evidence="2" id="KW-0472">Membrane</keyword>